<dbReference type="EMBL" id="ML170333">
    <property type="protein sequence ID" value="TDL14486.1"/>
    <property type="molecule type" value="Genomic_DNA"/>
</dbReference>
<proteinExistence type="predicted"/>
<sequence length="124" mass="13749">MDTTWDSDKPTSIQGNLGEAIMSVAFALYHASRHLENVQVLPLANVDKRATSACDDLNNCRTKYDIVWSCLTTMFACTWVAIHPNIPAPYESSFEIGLRRFGIVIMALIAPELVRCDGETSDNP</sequence>
<keyword evidence="2" id="KW-1185">Reference proteome</keyword>
<evidence type="ECO:0000313" key="1">
    <source>
        <dbReference type="EMBL" id="TDL14486.1"/>
    </source>
</evidence>
<organism evidence="1 2">
    <name type="scientific">Rickenella mellea</name>
    <dbReference type="NCBI Taxonomy" id="50990"/>
    <lineage>
        <taxon>Eukaryota</taxon>
        <taxon>Fungi</taxon>
        <taxon>Dikarya</taxon>
        <taxon>Basidiomycota</taxon>
        <taxon>Agaricomycotina</taxon>
        <taxon>Agaricomycetes</taxon>
        <taxon>Hymenochaetales</taxon>
        <taxon>Rickenellaceae</taxon>
        <taxon>Rickenella</taxon>
    </lineage>
</organism>
<protein>
    <submittedName>
        <fullName evidence="1">Uncharacterized protein</fullName>
    </submittedName>
</protein>
<reference evidence="1 2" key="1">
    <citation type="submission" date="2018-06" db="EMBL/GenBank/DDBJ databases">
        <title>A transcriptomic atlas of mushroom development highlights an independent origin of complex multicellularity.</title>
        <authorList>
            <consortium name="DOE Joint Genome Institute"/>
            <person name="Krizsan K."/>
            <person name="Almasi E."/>
            <person name="Merenyi Z."/>
            <person name="Sahu N."/>
            <person name="Viragh M."/>
            <person name="Koszo T."/>
            <person name="Mondo S."/>
            <person name="Kiss B."/>
            <person name="Balint B."/>
            <person name="Kues U."/>
            <person name="Barry K."/>
            <person name="Hegedus J.C."/>
            <person name="Henrissat B."/>
            <person name="Johnson J."/>
            <person name="Lipzen A."/>
            <person name="Ohm R."/>
            <person name="Nagy I."/>
            <person name="Pangilinan J."/>
            <person name="Yan J."/>
            <person name="Xiong Y."/>
            <person name="Grigoriev I.V."/>
            <person name="Hibbett D.S."/>
            <person name="Nagy L.G."/>
        </authorList>
    </citation>
    <scope>NUCLEOTIDE SEQUENCE [LARGE SCALE GENOMIC DNA]</scope>
    <source>
        <strain evidence="1 2">SZMC22713</strain>
    </source>
</reference>
<gene>
    <name evidence="1" type="ORF">BD410DRAFT_845985</name>
</gene>
<evidence type="ECO:0000313" key="2">
    <source>
        <dbReference type="Proteomes" id="UP000294933"/>
    </source>
</evidence>
<name>A0A4Y7PH79_9AGAM</name>
<dbReference type="OrthoDB" id="9451547at2759"/>
<dbReference type="PANTHER" id="PTHR35043:SF7">
    <property type="entry name" value="TRANSCRIPTION FACTOR DOMAIN-CONTAINING PROTEIN"/>
    <property type="match status" value="1"/>
</dbReference>
<dbReference type="PANTHER" id="PTHR35043">
    <property type="entry name" value="TRANSCRIPTION FACTOR DOMAIN-CONTAINING PROTEIN"/>
    <property type="match status" value="1"/>
</dbReference>
<dbReference type="Proteomes" id="UP000294933">
    <property type="component" value="Unassembled WGS sequence"/>
</dbReference>
<dbReference type="VEuPathDB" id="FungiDB:BD410DRAFT_845985"/>
<accession>A0A4Y7PH79</accession>
<dbReference type="AlphaFoldDB" id="A0A4Y7PH79"/>
<dbReference type="STRING" id="50990.A0A4Y7PH79"/>